<evidence type="ECO:0000256" key="2">
    <source>
        <dbReference type="ARBA" id="ARBA00012169"/>
    </source>
</evidence>
<evidence type="ECO:0000313" key="7">
    <source>
        <dbReference type="EMBL" id="PON31573.1"/>
    </source>
</evidence>
<protein>
    <recommendedName>
        <fullName evidence="2">1-phosphatidylinositol 4-kinase</fullName>
        <ecNumber evidence="2">2.7.1.67</ecNumber>
    </recommendedName>
</protein>
<dbReference type="EMBL" id="JXTB01000990">
    <property type="protein sequence ID" value="PON31573.1"/>
    <property type="molecule type" value="Genomic_DNA"/>
</dbReference>
<organism evidence="7 8">
    <name type="scientific">Parasponia andersonii</name>
    <name type="common">Sponia andersonii</name>
    <dbReference type="NCBI Taxonomy" id="3476"/>
    <lineage>
        <taxon>Eukaryota</taxon>
        <taxon>Viridiplantae</taxon>
        <taxon>Streptophyta</taxon>
        <taxon>Embryophyta</taxon>
        <taxon>Tracheophyta</taxon>
        <taxon>Spermatophyta</taxon>
        <taxon>Magnoliopsida</taxon>
        <taxon>eudicotyledons</taxon>
        <taxon>Gunneridae</taxon>
        <taxon>Pentapetalae</taxon>
        <taxon>rosids</taxon>
        <taxon>fabids</taxon>
        <taxon>Rosales</taxon>
        <taxon>Cannabaceae</taxon>
        <taxon>Parasponia</taxon>
    </lineage>
</organism>
<comment type="similarity">
    <text evidence="1">Belongs to the PI3/PI4-kinase family. Type II PI4K subfamily.</text>
</comment>
<keyword evidence="4" id="KW-0547">Nucleotide-binding</keyword>
<dbReference type="Proteomes" id="UP000237105">
    <property type="component" value="Unassembled WGS sequence"/>
</dbReference>
<dbReference type="EC" id="2.7.1.67" evidence="2"/>
<keyword evidence="3" id="KW-0808">Transferase</keyword>
<dbReference type="GO" id="GO:0005524">
    <property type="term" value="F:ATP binding"/>
    <property type="evidence" value="ECO:0007669"/>
    <property type="project" value="UniProtKB-KW"/>
</dbReference>
<comment type="caution">
    <text evidence="7">The sequence shown here is derived from an EMBL/GenBank/DDBJ whole genome shotgun (WGS) entry which is preliminary data.</text>
</comment>
<keyword evidence="6" id="KW-0067">ATP-binding</keyword>
<dbReference type="PANTHER" id="PTHR45800">
    <property type="entry name" value="PHOSPHATIDYLINOSITOL 4-KINASE GAMMA"/>
    <property type="match status" value="1"/>
</dbReference>
<keyword evidence="5" id="KW-0418">Kinase</keyword>
<accession>A0A2P5A4V3</accession>
<dbReference type="GO" id="GO:0004430">
    <property type="term" value="F:1-phosphatidylinositol 4-kinase activity"/>
    <property type="evidence" value="ECO:0007669"/>
    <property type="project" value="UniProtKB-EC"/>
</dbReference>
<dbReference type="OrthoDB" id="10483268at2759"/>
<evidence type="ECO:0000256" key="3">
    <source>
        <dbReference type="ARBA" id="ARBA00022679"/>
    </source>
</evidence>
<dbReference type="PANTHER" id="PTHR45800:SF11">
    <property type="entry name" value="PHOSPHATIDYLINOSITOL 3-KINASE-RELATED PROTEIN KINASE"/>
    <property type="match status" value="1"/>
</dbReference>
<dbReference type="InterPro" id="IPR044571">
    <property type="entry name" value="P4KG1-8"/>
</dbReference>
<proteinExistence type="inferred from homology"/>
<dbReference type="AlphaFoldDB" id="A0A2P5A4V3"/>
<keyword evidence="8" id="KW-1185">Reference proteome</keyword>
<evidence type="ECO:0000256" key="1">
    <source>
        <dbReference type="ARBA" id="ARBA00008941"/>
    </source>
</evidence>
<sequence>MITVLMCPSTALVKVTHSIFNINDGVKVNMHRNGKQLDGIWTFGRVDLVPIDHGFCLPKSLEDPYFEWTIGNFETKTRDKEDVQFAIDTVEHGLDLISNMKESPERRVRRRTIKRARRIKRLQGQIKDPDLAKNHVSNASKLSKFSKSINIGGKSWRHEGANAMQKAGYLVGTSSQNKSMNEQLPASSSSFVKLTDLNEEDWMQFC</sequence>
<evidence type="ECO:0000256" key="6">
    <source>
        <dbReference type="ARBA" id="ARBA00022840"/>
    </source>
</evidence>
<reference evidence="8" key="1">
    <citation type="submission" date="2016-06" db="EMBL/GenBank/DDBJ databases">
        <title>Parallel loss of symbiosis genes in relatives of nitrogen-fixing non-legume Parasponia.</title>
        <authorList>
            <person name="Van Velzen R."/>
            <person name="Holmer R."/>
            <person name="Bu F."/>
            <person name="Rutten L."/>
            <person name="Van Zeijl A."/>
            <person name="Liu W."/>
            <person name="Santuari L."/>
            <person name="Cao Q."/>
            <person name="Sharma T."/>
            <person name="Shen D."/>
            <person name="Roswanjaya Y."/>
            <person name="Wardhani T."/>
            <person name="Kalhor M.S."/>
            <person name="Jansen J."/>
            <person name="Van den Hoogen J."/>
            <person name="Gungor B."/>
            <person name="Hartog M."/>
            <person name="Hontelez J."/>
            <person name="Verver J."/>
            <person name="Yang W.-C."/>
            <person name="Schijlen E."/>
            <person name="Repin R."/>
            <person name="Schilthuizen M."/>
            <person name="Schranz E."/>
            <person name="Heidstra R."/>
            <person name="Miyata K."/>
            <person name="Fedorova E."/>
            <person name="Kohlen W."/>
            <person name="Bisseling T."/>
            <person name="Smit S."/>
            <person name="Geurts R."/>
        </authorList>
    </citation>
    <scope>NUCLEOTIDE SEQUENCE [LARGE SCALE GENOMIC DNA]</scope>
    <source>
        <strain evidence="8">cv. WU1-14</strain>
    </source>
</reference>
<gene>
    <name evidence="7" type="ORF">PanWU01x14_368900</name>
</gene>
<name>A0A2P5A4V3_PARAD</name>
<evidence type="ECO:0000256" key="5">
    <source>
        <dbReference type="ARBA" id="ARBA00022777"/>
    </source>
</evidence>
<evidence type="ECO:0000313" key="8">
    <source>
        <dbReference type="Proteomes" id="UP000237105"/>
    </source>
</evidence>
<dbReference type="STRING" id="3476.A0A2P5A4V3"/>
<evidence type="ECO:0000256" key="4">
    <source>
        <dbReference type="ARBA" id="ARBA00022741"/>
    </source>
</evidence>